<protein>
    <submittedName>
        <fullName evidence="10">Manganese/zinc/iron transport system permease protein</fullName>
    </submittedName>
</protein>
<evidence type="ECO:0000256" key="8">
    <source>
        <dbReference type="RuleBase" id="RU003943"/>
    </source>
</evidence>
<evidence type="ECO:0000256" key="7">
    <source>
        <dbReference type="ARBA" id="ARBA00023136"/>
    </source>
</evidence>
<dbReference type="Pfam" id="PF00950">
    <property type="entry name" value="ABC-3"/>
    <property type="match status" value="1"/>
</dbReference>
<evidence type="ECO:0000256" key="3">
    <source>
        <dbReference type="ARBA" id="ARBA00022448"/>
    </source>
</evidence>
<dbReference type="GO" id="GO:0055085">
    <property type="term" value="P:transmembrane transport"/>
    <property type="evidence" value="ECO:0007669"/>
    <property type="project" value="InterPro"/>
</dbReference>
<feature type="transmembrane region" description="Helical" evidence="9">
    <location>
        <begin position="254"/>
        <end position="273"/>
    </location>
</feature>
<dbReference type="STRING" id="531814.SAMN04487944_104184"/>
<feature type="transmembrane region" description="Helical" evidence="9">
    <location>
        <begin position="184"/>
        <end position="212"/>
    </location>
</feature>
<feature type="transmembrane region" description="Helical" evidence="9">
    <location>
        <begin position="96"/>
        <end position="114"/>
    </location>
</feature>
<evidence type="ECO:0000313" key="10">
    <source>
        <dbReference type="EMBL" id="SER45575.1"/>
    </source>
</evidence>
<dbReference type="PANTHER" id="PTHR30477:SF3">
    <property type="entry name" value="METAL TRANSPORT SYSTEM MEMBRANE PROTEIN CT_069-RELATED"/>
    <property type="match status" value="1"/>
</dbReference>
<evidence type="ECO:0000256" key="6">
    <source>
        <dbReference type="ARBA" id="ARBA00022989"/>
    </source>
</evidence>
<keyword evidence="6 9" id="KW-1133">Transmembrane helix</keyword>
<dbReference type="InterPro" id="IPR037294">
    <property type="entry name" value="ABC_BtuC-like"/>
</dbReference>
<organism evidence="10 11">
    <name type="scientific">Gracilibacillus ureilyticus</name>
    <dbReference type="NCBI Taxonomy" id="531814"/>
    <lineage>
        <taxon>Bacteria</taxon>
        <taxon>Bacillati</taxon>
        <taxon>Bacillota</taxon>
        <taxon>Bacilli</taxon>
        <taxon>Bacillales</taxon>
        <taxon>Bacillaceae</taxon>
        <taxon>Gracilibacillus</taxon>
    </lineage>
</organism>
<dbReference type="AlphaFoldDB" id="A0A1H9PCD1"/>
<keyword evidence="7 9" id="KW-0472">Membrane</keyword>
<evidence type="ECO:0000313" key="11">
    <source>
        <dbReference type="Proteomes" id="UP000199687"/>
    </source>
</evidence>
<comment type="subcellular location">
    <subcellularLocation>
        <location evidence="1 8">Cell membrane</location>
        <topology evidence="1 8">Multi-pass membrane protein</topology>
    </subcellularLocation>
</comment>
<dbReference type="GO" id="GO:0010043">
    <property type="term" value="P:response to zinc ion"/>
    <property type="evidence" value="ECO:0007669"/>
    <property type="project" value="TreeGrafter"/>
</dbReference>
<dbReference type="SUPFAM" id="SSF81345">
    <property type="entry name" value="ABC transporter involved in vitamin B12 uptake, BtuC"/>
    <property type="match status" value="1"/>
</dbReference>
<evidence type="ECO:0000256" key="1">
    <source>
        <dbReference type="ARBA" id="ARBA00004651"/>
    </source>
</evidence>
<dbReference type="EMBL" id="FOGL01000004">
    <property type="protein sequence ID" value="SER45575.1"/>
    <property type="molecule type" value="Genomic_DNA"/>
</dbReference>
<dbReference type="CDD" id="cd06550">
    <property type="entry name" value="TM_ABC_iron-siderophores_like"/>
    <property type="match status" value="1"/>
</dbReference>
<accession>A0A1H9PCD1</accession>
<keyword evidence="4" id="KW-1003">Cell membrane</keyword>
<gene>
    <name evidence="10" type="ORF">SAMN04487944_104184</name>
</gene>
<reference evidence="10 11" key="1">
    <citation type="submission" date="2016-10" db="EMBL/GenBank/DDBJ databases">
        <authorList>
            <person name="de Groot N.N."/>
        </authorList>
    </citation>
    <scope>NUCLEOTIDE SEQUENCE [LARGE SCALE GENOMIC DNA]</scope>
    <source>
        <strain evidence="10 11">CGMCC 1.7727</strain>
    </source>
</reference>
<evidence type="ECO:0000256" key="4">
    <source>
        <dbReference type="ARBA" id="ARBA00022475"/>
    </source>
</evidence>
<evidence type="ECO:0000256" key="2">
    <source>
        <dbReference type="ARBA" id="ARBA00008034"/>
    </source>
</evidence>
<keyword evidence="11" id="KW-1185">Reference proteome</keyword>
<dbReference type="InterPro" id="IPR001626">
    <property type="entry name" value="ABC_TroCD"/>
</dbReference>
<dbReference type="Proteomes" id="UP000199687">
    <property type="component" value="Unassembled WGS sequence"/>
</dbReference>
<name>A0A1H9PCD1_9BACI</name>
<sequence length="308" mass="32933">MWSALLTSNTQWVLISTMVLGIAAGTIGCLAYWKKQSLMSDSLAHASLPGVIIAYLLFAEKDLYILIAGAAVSALLGAAFIQGIRQTTKITEDTAMGMILSVFYGLGIMLLTIVNRSAGGNQAGLDSFIYGQAAAMVRSDVWTMIILALAAIFFVVIAFKEWKLYLFDPAFAKGIGLSLKGMNILYTLALVTTIVIGIQAVGVILISALLIIPPLSARYWTHSFGAMLFLSALFGGMAGATGTAVSTLGSGWPTGPFIVIFASGFFAVSLVFGKQKGILVNYLQFKKRQKLAQFQQNNNKFKAQGVSK</sequence>
<dbReference type="GO" id="GO:0043190">
    <property type="term" value="C:ATP-binding cassette (ABC) transporter complex"/>
    <property type="evidence" value="ECO:0007669"/>
    <property type="project" value="InterPro"/>
</dbReference>
<dbReference type="PANTHER" id="PTHR30477">
    <property type="entry name" value="ABC-TRANSPORTER METAL-BINDING PROTEIN"/>
    <property type="match status" value="1"/>
</dbReference>
<feature type="transmembrane region" description="Helical" evidence="9">
    <location>
        <begin position="224"/>
        <end position="248"/>
    </location>
</feature>
<proteinExistence type="inferred from homology"/>
<feature type="transmembrane region" description="Helical" evidence="9">
    <location>
        <begin position="12"/>
        <end position="33"/>
    </location>
</feature>
<evidence type="ECO:0000256" key="9">
    <source>
        <dbReference type="SAM" id="Phobius"/>
    </source>
</evidence>
<feature type="transmembrane region" description="Helical" evidence="9">
    <location>
        <begin position="63"/>
        <end position="84"/>
    </location>
</feature>
<dbReference type="OrthoDB" id="9788905at2"/>
<evidence type="ECO:0000256" key="5">
    <source>
        <dbReference type="ARBA" id="ARBA00022692"/>
    </source>
</evidence>
<comment type="similarity">
    <text evidence="2 8">Belongs to the ABC-3 integral membrane protein family.</text>
</comment>
<feature type="transmembrane region" description="Helical" evidence="9">
    <location>
        <begin position="141"/>
        <end position="159"/>
    </location>
</feature>
<dbReference type="RefSeq" id="WP_089740071.1">
    <property type="nucleotide sequence ID" value="NZ_FOGL01000004.1"/>
</dbReference>
<dbReference type="Gene3D" id="1.10.3470.10">
    <property type="entry name" value="ABC transporter involved in vitamin B12 uptake, BtuC"/>
    <property type="match status" value="1"/>
</dbReference>
<keyword evidence="3 8" id="KW-0813">Transport</keyword>
<keyword evidence="5 8" id="KW-0812">Transmembrane</keyword>